<proteinExistence type="predicted"/>
<organism evidence="1">
    <name type="scientific">marine sediment metagenome</name>
    <dbReference type="NCBI Taxonomy" id="412755"/>
    <lineage>
        <taxon>unclassified sequences</taxon>
        <taxon>metagenomes</taxon>
        <taxon>ecological metagenomes</taxon>
    </lineage>
</organism>
<feature type="non-terminal residue" evidence="1">
    <location>
        <position position="1"/>
    </location>
</feature>
<dbReference type="AlphaFoldDB" id="X1FQC6"/>
<accession>X1FQC6</accession>
<dbReference type="EMBL" id="BARU01006424">
    <property type="protein sequence ID" value="GAH47192.1"/>
    <property type="molecule type" value="Genomic_DNA"/>
</dbReference>
<name>X1FQC6_9ZZZZ</name>
<reference evidence="1" key="1">
    <citation type="journal article" date="2014" name="Front. Microbiol.">
        <title>High frequency of phylogenetically diverse reductive dehalogenase-homologous genes in deep subseafloor sedimentary metagenomes.</title>
        <authorList>
            <person name="Kawai M."/>
            <person name="Futagami T."/>
            <person name="Toyoda A."/>
            <person name="Takaki Y."/>
            <person name="Nishi S."/>
            <person name="Hori S."/>
            <person name="Arai W."/>
            <person name="Tsubouchi T."/>
            <person name="Morono Y."/>
            <person name="Uchiyama I."/>
            <person name="Ito T."/>
            <person name="Fujiyama A."/>
            <person name="Inagaki F."/>
            <person name="Takami H."/>
        </authorList>
    </citation>
    <scope>NUCLEOTIDE SEQUENCE</scope>
    <source>
        <strain evidence="1">Expedition CK06-06</strain>
    </source>
</reference>
<gene>
    <name evidence="1" type="ORF">S03H2_12639</name>
</gene>
<evidence type="ECO:0000313" key="1">
    <source>
        <dbReference type="EMBL" id="GAH47192.1"/>
    </source>
</evidence>
<sequence>QQFKNLPFTPDYNQDILVQAMLKWKDQWNMVIFEYDKQLKAYKETQGW</sequence>
<protein>
    <submittedName>
        <fullName evidence="1">Uncharacterized protein</fullName>
    </submittedName>
</protein>
<comment type="caution">
    <text evidence="1">The sequence shown here is derived from an EMBL/GenBank/DDBJ whole genome shotgun (WGS) entry which is preliminary data.</text>
</comment>